<feature type="signal peptide" evidence="1">
    <location>
        <begin position="1"/>
        <end position="28"/>
    </location>
</feature>
<comment type="caution">
    <text evidence="2">The sequence shown here is derived from an EMBL/GenBank/DDBJ whole genome shotgun (WGS) entry which is preliminary data.</text>
</comment>
<accession>A0ABT5NTJ6</accession>
<dbReference type="Proteomes" id="UP001148203">
    <property type="component" value="Unassembled WGS sequence"/>
</dbReference>
<evidence type="ECO:0000313" key="3">
    <source>
        <dbReference type="Proteomes" id="UP001148203"/>
    </source>
</evidence>
<keyword evidence="3" id="KW-1185">Reference proteome</keyword>
<protein>
    <recommendedName>
        <fullName evidence="4">Lipoprotein</fullName>
    </recommendedName>
</protein>
<dbReference type="EMBL" id="JAMDGY010000029">
    <property type="protein sequence ID" value="MDD0991500.1"/>
    <property type="molecule type" value="Genomic_DNA"/>
</dbReference>
<evidence type="ECO:0008006" key="4">
    <source>
        <dbReference type="Google" id="ProtNLM"/>
    </source>
</evidence>
<keyword evidence="1" id="KW-0732">Signal</keyword>
<name>A0ABT5NTJ6_9PSED</name>
<feature type="chain" id="PRO_5045722185" description="Lipoprotein" evidence="1">
    <location>
        <begin position="29"/>
        <end position="175"/>
    </location>
</feature>
<proteinExistence type="predicted"/>
<sequence>MNILKKTLHTACASALALSALHAGAVRADGTIVLTDGEGAVVCSIPAGLPAGQVRHMYNLKETSGCKQNKAKGFALSSVPSATLITFISYDGCVRAKNKGEYYFTIKTTKQPTHWGEKIFMRFADLAAIQKGKSIGDGKTARLEDEFVGADLKGKEWGELLSCVEVEPSPPANKP</sequence>
<evidence type="ECO:0000313" key="2">
    <source>
        <dbReference type="EMBL" id="MDD0991500.1"/>
    </source>
</evidence>
<dbReference type="RefSeq" id="WP_273910723.1">
    <property type="nucleotide sequence ID" value="NZ_JAMDGX010000033.1"/>
</dbReference>
<organism evidence="2 3">
    <name type="scientific">Pseudomonas fontis</name>
    <dbReference type="NCBI Taxonomy" id="2942633"/>
    <lineage>
        <taxon>Bacteria</taxon>
        <taxon>Pseudomonadati</taxon>
        <taxon>Pseudomonadota</taxon>
        <taxon>Gammaproteobacteria</taxon>
        <taxon>Pseudomonadales</taxon>
        <taxon>Pseudomonadaceae</taxon>
        <taxon>Pseudomonas</taxon>
    </lineage>
</organism>
<gene>
    <name evidence="2" type="ORF">M5G11_13220</name>
</gene>
<reference evidence="2 3" key="1">
    <citation type="submission" date="2022-05" db="EMBL/GenBank/DDBJ databases">
        <title>Novel Pseudomonas spp. Isolated from a Rainbow Trout Aquaculture Facility.</title>
        <authorList>
            <person name="Testerman T."/>
            <person name="Graf J."/>
        </authorList>
    </citation>
    <scope>NUCLEOTIDE SEQUENCE [LARGE SCALE GENOMIC DNA]</scope>
    <source>
        <strain evidence="2 3">ID681</strain>
    </source>
</reference>
<evidence type="ECO:0000256" key="1">
    <source>
        <dbReference type="SAM" id="SignalP"/>
    </source>
</evidence>